<feature type="region of interest" description="Disordered" evidence="1">
    <location>
        <begin position="249"/>
        <end position="277"/>
    </location>
</feature>
<evidence type="ECO:0000256" key="1">
    <source>
        <dbReference type="SAM" id="MobiDB-lite"/>
    </source>
</evidence>
<protein>
    <recommendedName>
        <fullName evidence="5">Secreted protein</fullName>
    </recommendedName>
</protein>
<dbReference type="GO" id="GO:0033897">
    <property type="term" value="F:ribonuclease T2 activity"/>
    <property type="evidence" value="ECO:0007669"/>
    <property type="project" value="InterPro"/>
</dbReference>
<dbReference type="AlphaFoldDB" id="A0A1V9YW83"/>
<feature type="signal peptide" evidence="2">
    <location>
        <begin position="1"/>
        <end position="17"/>
    </location>
</feature>
<feature type="chain" id="PRO_5010700544" description="Secreted protein" evidence="2">
    <location>
        <begin position="18"/>
        <end position="287"/>
    </location>
</feature>
<evidence type="ECO:0000313" key="4">
    <source>
        <dbReference type="Proteomes" id="UP000243217"/>
    </source>
</evidence>
<feature type="compositionally biased region" description="Low complexity" evidence="1">
    <location>
        <begin position="251"/>
        <end position="270"/>
    </location>
</feature>
<dbReference type="Proteomes" id="UP000243217">
    <property type="component" value="Unassembled WGS sequence"/>
</dbReference>
<dbReference type="SUPFAM" id="SSF55895">
    <property type="entry name" value="Ribonuclease Rh-like"/>
    <property type="match status" value="1"/>
</dbReference>
<dbReference type="OrthoDB" id="74893at2759"/>
<evidence type="ECO:0000313" key="3">
    <source>
        <dbReference type="EMBL" id="OQR89985.1"/>
    </source>
</evidence>
<dbReference type="Gene3D" id="3.90.730.10">
    <property type="entry name" value="Ribonuclease T2-like"/>
    <property type="match status" value="1"/>
</dbReference>
<accession>A0A1V9YW83</accession>
<evidence type="ECO:0000256" key="2">
    <source>
        <dbReference type="SAM" id="SignalP"/>
    </source>
</evidence>
<reference evidence="3 4" key="1">
    <citation type="journal article" date="2014" name="Genome Biol. Evol.">
        <title>The secreted proteins of Achlya hypogyna and Thraustotheca clavata identify the ancestral oomycete secretome and reveal gene acquisitions by horizontal gene transfer.</title>
        <authorList>
            <person name="Misner I."/>
            <person name="Blouin N."/>
            <person name="Leonard G."/>
            <person name="Richards T.A."/>
            <person name="Lane C.E."/>
        </authorList>
    </citation>
    <scope>NUCLEOTIDE SEQUENCE [LARGE SCALE GENOMIC DNA]</scope>
    <source>
        <strain evidence="3 4">ATCC 34112</strain>
    </source>
</reference>
<keyword evidence="4" id="KW-1185">Reference proteome</keyword>
<dbReference type="InterPro" id="IPR036430">
    <property type="entry name" value="RNase_T2-like_sf"/>
</dbReference>
<dbReference type="GO" id="GO:0003723">
    <property type="term" value="F:RNA binding"/>
    <property type="evidence" value="ECO:0007669"/>
    <property type="project" value="InterPro"/>
</dbReference>
<keyword evidence="2" id="KW-0732">Signal</keyword>
<name>A0A1V9YW83_9STRA</name>
<organism evidence="3 4">
    <name type="scientific">Thraustotheca clavata</name>
    <dbReference type="NCBI Taxonomy" id="74557"/>
    <lineage>
        <taxon>Eukaryota</taxon>
        <taxon>Sar</taxon>
        <taxon>Stramenopiles</taxon>
        <taxon>Oomycota</taxon>
        <taxon>Saprolegniomycetes</taxon>
        <taxon>Saprolegniales</taxon>
        <taxon>Achlyaceae</taxon>
        <taxon>Thraustotheca</taxon>
    </lineage>
</organism>
<sequence length="287" mass="31329">MGFKANILFAAAAVVAAADIDHWGVQDIWVHTSTWTAAHCQCFCEKLCSHPTEYLKKNLVSSTLVPRFKNGTIPACDTISPRFSPNAIRAVGQTNLVNYYPLAMSRDLEHMWDPNSAEPRYDVGSFGYPCGGLHETAYLKTIVQLAKFIKTPAIIPNNIGKNISTQSIRDAFKKDQKLDAVLVCSGGAFADVLTCWSKSVPYLYQTEQGDQEIAPMKPVACPPAIKAFDTCTGKLTHIYDFKPTIAPTAIPTSEVPTEAPTAAPTSTPSPSQDPDEVDAWVKNFTKD</sequence>
<dbReference type="EMBL" id="JNBS01002619">
    <property type="protein sequence ID" value="OQR89985.1"/>
    <property type="molecule type" value="Genomic_DNA"/>
</dbReference>
<proteinExistence type="predicted"/>
<evidence type="ECO:0008006" key="5">
    <source>
        <dbReference type="Google" id="ProtNLM"/>
    </source>
</evidence>
<gene>
    <name evidence="3" type="ORF">THRCLA_09486</name>
</gene>
<feature type="non-terminal residue" evidence="3">
    <location>
        <position position="287"/>
    </location>
</feature>
<comment type="caution">
    <text evidence="3">The sequence shown here is derived from an EMBL/GenBank/DDBJ whole genome shotgun (WGS) entry which is preliminary data.</text>
</comment>